<protein>
    <submittedName>
        <fullName evidence="7">ABC transporter ATP-binding protein</fullName>
    </submittedName>
</protein>
<accession>A0ABY7YN12</accession>
<dbReference type="InterPro" id="IPR003593">
    <property type="entry name" value="AAA+_ATPase"/>
</dbReference>
<keyword evidence="3" id="KW-0547">Nucleotide-binding</keyword>
<dbReference type="InterPro" id="IPR003439">
    <property type="entry name" value="ABC_transporter-like_ATP-bd"/>
</dbReference>
<keyword evidence="2" id="KW-0813">Transport</keyword>
<dbReference type="GO" id="GO:0005524">
    <property type="term" value="F:ATP binding"/>
    <property type="evidence" value="ECO:0007669"/>
    <property type="project" value="UniProtKB-KW"/>
</dbReference>
<reference evidence="7 8" key="1">
    <citation type="submission" date="2023-02" db="EMBL/GenBank/DDBJ databases">
        <title>Devosia algicola sp. nov., isolated from the phycosphere of marine algae.</title>
        <authorList>
            <person name="Kim J.M."/>
            <person name="Lee J.K."/>
            <person name="Choi B.J."/>
            <person name="Bayburt H."/>
            <person name="Jeon C.O."/>
        </authorList>
    </citation>
    <scope>NUCLEOTIDE SEQUENCE [LARGE SCALE GENOMIC DNA]</scope>
    <source>
        <strain evidence="7 8">G20-9</strain>
    </source>
</reference>
<evidence type="ECO:0000256" key="3">
    <source>
        <dbReference type="ARBA" id="ARBA00022741"/>
    </source>
</evidence>
<feature type="domain" description="ABC transporter" evidence="6">
    <location>
        <begin position="9"/>
        <end position="241"/>
    </location>
</feature>
<dbReference type="PANTHER" id="PTHR43820">
    <property type="entry name" value="HIGH-AFFINITY BRANCHED-CHAIN AMINO ACID TRANSPORT ATP-BINDING PROTEIN LIVF"/>
    <property type="match status" value="1"/>
</dbReference>
<comment type="similarity">
    <text evidence="1">Belongs to the ABC transporter superfamily.</text>
</comment>
<dbReference type="Pfam" id="PF00005">
    <property type="entry name" value="ABC_tran"/>
    <property type="match status" value="1"/>
</dbReference>
<dbReference type="Gene3D" id="3.40.50.300">
    <property type="entry name" value="P-loop containing nucleotide triphosphate hydrolases"/>
    <property type="match status" value="1"/>
</dbReference>
<dbReference type="CDD" id="cd03224">
    <property type="entry name" value="ABC_TM1139_LivF_branched"/>
    <property type="match status" value="1"/>
</dbReference>
<keyword evidence="5" id="KW-0029">Amino-acid transport</keyword>
<evidence type="ECO:0000256" key="4">
    <source>
        <dbReference type="ARBA" id="ARBA00022840"/>
    </source>
</evidence>
<evidence type="ECO:0000256" key="5">
    <source>
        <dbReference type="ARBA" id="ARBA00022970"/>
    </source>
</evidence>
<dbReference type="InterPro" id="IPR027417">
    <property type="entry name" value="P-loop_NTPase"/>
</dbReference>
<dbReference type="Proteomes" id="UP001220530">
    <property type="component" value="Chromosome"/>
</dbReference>
<name>A0ABY7YN12_9HYPH</name>
<dbReference type="SUPFAM" id="SSF52540">
    <property type="entry name" value="P-loop containing nucleoside triphosphate hydrolases"/>
    <property type="match status" value="1"/>
</dbReference>
<dbReference type="PROSITE" id="PS00211">
    <property type="entry name" value="ABC_TRANSPORTER_1"/>
    <property type="match status" value="1"/>
</dbReference>
<dbReference type="InterPro" id="IPR052156">
    <property type="entry name" value="BCAA_Transport_ATP-bd_LivF"/>
</dbReference>
<gene>
    <name evidence="7" type="ORF">PSQ19_00020</name>
</gene>
<evidence type="ECO:0000256" key="1">
    <source>
        <dbReference type="ARBA" id="ARBA00005417"/>
    </source>
</evidence>
<evidence type="ECO:0000313" key="7">
    <source>
        <dbReference type="EMBL" id="WDR02673.1"/>
    </source>
</evidence>
<dbReference type="PANTHER" id="PTHR43820:SF4">
    <property type="entry name" value="HIGH-AFFINITY BRANCHED-CHAIN AMINO ACID TRANSPORT ATP-BINDING PROTEIN LIVF"/>
    <property type="match status" value="1"/>
</dbReference>
<dbReference type="InterPro" id="IPR017871">
    <property type="entry name" value="ABC_transporter-like_CS"/>
</dbReference>
<proteinExistence type="inferred from homology"/>
<sequence length="241" mass="25912">MSAEAETILQLENVTAGYGRIVALNGIDLQVEKGAMATLLGANGAGKTTTLKTISGLVRATDGKVLFEGEDITQTPAHEIARRGLVHVPEGRHVLRGLSVRENLELGAFTVKDPATRRKRMDEVFGLFPVLAKRQHGDGSLLSGGEQQMLAIGRALMHGPRLLLLDEPSMGLAPKLVIETMQIVKRLSEAGTTILLVEQNARLALKLADYGYVLESGHIRMQGDAATLRADNSIVQAYLGE</sequence>
<evidence type="ECO:0000313" key="8">
    <source>
        <dbReference type="Proteomes" id="UP001220530"/>
    </source>
</evidence>
<dbReference type="PROSITE" id="PS50893">
    <property type="entry name" value="ABC_TRANSPORTER_2"/>
    <property type="match status" value="1"/>
</dbReference>
<keyword evidence="4 7" id="KW-0067">ATP-binding</keyword>
<keyword evidence="8" id="KW-1185">Reference proteome</keyword>
<evidence type="ECO:0000256" key="2">
    <source>
        <dbReference type="ARBA" id="ARBA00022448"/>
    </source>
</evidence>
<dbReference type="EMBL" id="CP118246">
    <property type="protein sequence ID" value="WDR02673.1"/>
    <property type="molecule type" value="Genomic_DNA"/>
</dbReference>
<dbReference type="SMART" id="SM00382">
    <property type="entry name" value="AAA"/>
    <property type="match status" value="1"/>
</dbReference>
<evidence type="ECO:0000259" key="6">
    <source>
        <dbReference type="PROSITE" id="PS50893"/>
    </source>
</evidence>
<organism evidence="7 8">
    <name type="scientific">Devosia algicola</name>
    <dbReference type="NCBI Taxonomy" id="3026418"/>
    <lineage>
        <taxon>Bacteria</taxon>
        <taxon>Pseudomonadati</taxon>
        <taxon>Pseudomonadota</taxon>
        <taxon>Alphaproteobacteria</taxon>
        <taxon>Hyphomicrobiales</taxon>
        <taxon>Devosiaceae</taxon>
        <taxon>Devosia</taxon>
    </lineage>
</organism>